<dbReference type="OrthoDB" id="4062651at2759"/>
<evidence type="ECO:0000256" key="3">
    <source>
        <dbReference type="SAM" id="Coils"/>
    </source>
</evidence>
<dbReference type="STRING" id="35608.A0A2U1L3D2"/>
<dbReference type="SUPFAM" id="SSF56112">
    <property type="entry name" value="Protein kinase-like (PK-like)"/>
    <property type="match status" value="1"/>
</dbReference>
<evidence type="ECO:0000313" key="6">
    <source>
        <dbReference type="EMBL" id="PWA43511.1"/>
    </source>
</evidence>
<keyword evidence="2" id="KW-0067">ATP-binding</keyword>
<gene>
    <name evidence="6" type="ORF">CTI12_AA525940</name>
</gene>
<accession>A0A2U1L3D2</accession>
<name>A0A2U1L3D2_ARTAN</name>
<keyword evidence="6" id="KW-0418">Kinase</keyword>
<feature type="coiled-coil region" evidence="3">
    <location>
        <begin position="206"/>
        <end position="247"/>
    </location>
</feature>
<dbReference type="EMBL" id="PKPP01011789">
    <property type="protein sequence ID" value="PWA43511.1"/>
    <property type="molecule type" value="Genomic_DNA"/>
</dbReference>
<sequence length="359" mass="39062">MPTQGSQPTGDLHITGPTIPGVGVSQIPSANTIHSQGFTDNRFNDLPATMLTGQSSHAQPVAGSRSSPCHGDGHLHGDHVSPAATHASQVRMPAHSTSGPTSATPNQCAHVIGSGLPHTSSFLSTLRQYSESNATATNANKKKASFGLAGPWSIQSTASTMLHSGRCPLQFYEFKWHIGHNSPTAYLFKDYWEVIGTIKSFDDANLARTHEEKDDLGATYKELNENSEQTASQLSGLQQELDRMRQLDFVKNFNDYLFNQGTAATVEYVGNLFFGLQNHPQEYLVDTLTPRNEDKALSVTFGGCLTNNSTVGRIAWMKNALHRDLKPSNLLLNANCDLKICDFGLARTTAETDIMTEKL</sequence>
<dbReference type="InterPro" id="IPR050117">
    <property type="entry name" value="MAPK"/>
</dbReference>
<keyword evidence="6" id="KW-0808">Transferase</keyword>
<dbReference type="PROSITE" id="PS50011">
    <property type="entry name" value="PROTEIN_KINASE_DOM"/>
    <property type="match status" value="1"/>
</dbReference>
<dbReference type="GO" id="GO:0005524">
    <property type="term" value="F:ATP binding"/>
    <property type="evidence" value="ECO:0007669"/>
    <property type="project" value="UniProtKB-KW"/>
</dbReference>
<proteinExistence type="predicted"/>
<dbReference type="GO" id="GO:0004672">
    <property type="term" value="F:protein kinase activity"/>
    <property type="evidence" value="ECO:0007669"/>
    <property type="project" value="InterPro"/>
</dbReference>
<keyword evidence="1" id="KW-0547">Nucleotide-binding</keyword>
<feature type="region of interest" description="Disordered" evidence="4">
    <location>
        <begin position="54"/>
        <end position="80"/>
    </location>
</feature>
<dbReference type="Proteomes" id="UP000245207">
    <property type="component" value="Unassembled WGS sequence"/>
</dbReference>
<dbReference type="Pfam" id="PF00069">
    <property type="entry name" value="Pkinase"/>
    <property type="match status" value="1"/>
</dbReference>
<evidence type="ECO:0000256" key="4">
    <source>
        <dbReference type="SAM" id="MobiDB-lite"/>
    </source>
</evidence>
<dbReference type="InterPro" id="IPR000719">
    <property type="entry name" value="Prot_kinase_dom"/>
</dbReference>
<protein>
    <submittedName>
        <fullName evidence="6">Mitogen-activated protein kinase</fullName>
    </submittedName>
</protein>
<organism evidence="6 7">
    <name type="scientific">Artemisia annua</name>
    <name type="common">Sweet wormwood</name>
    <dbReference type="NCBI Taxonomy" id="35608"/>
    <lineage>
        <taxon>Eukaryota</taxon>
        <taxon>Viridiplantae</taxon>
        <taxon>Streptophyta</taxon>
        <taxon>Embryophyta</taxon>
        <taxon>Tracheophyta</taxon>
        <taxon>Spermatophyta</taxon>
        <taxon>Magnoliopsida</taxon>
        <taxon>eudicotyledons</taxon>
        <taxon>Gunneridae</taxon>
        <taxon>Pentapetalae</taxon>
        <taxon>asterids</taxon>
        <taxon>campanulids</taxon>
        <taxon>Asterales</taxon>
        <taxon>Asteraceae</taxon>
        <taxon>Asteroideae</taxon>
        <taxon>Anthemideae</taxon>
        <taxon>Artemisiinae</taxon>
        <taxon>Artemisia</taxon>
    </lineage>
</organism>
<dbReference type="PANTHER" id="PTHR24055">
    <property type="entry name" value="MITOGEN-ACTIVATED PROTEIN KINASE"/>
    <property type="match status" value="1"/>
</dbReference>
<keyword evidence="7" id="KW-1185">Reference proteome</keyword>
<comment type="caution">
    <text evidence="6">The sequence shown here is derived from an EMBL/GenBank/DDBJ whole genome shotgun (WGS) entry which is preliminary data.</text>
</comment>
<evidence type="ECO:0000256" key="1">
    <source>
        <dbReference type="ARBA" id="ARBA00022741"/>
    </source>
</evidence>
<evidence type="ECO:0000256" key="2">
    <source>
        <dbReference type="ARBA" id="ARBA00022840"/>
    </source>
</evidence>
<dbReference type="AlphaFoldDB" id="A0A2U1L3D2"/>
<feature type="compositionally biased region" description="Polar residues" evidence="4">
    <location>
        <begin position="26"/>
        <end position="41"/>
    </location>
</feature>
<feature type="domain" description="Protein kinase" evidence="5">
    <location>
        <begin position="192"/>
        <end position="359"/>
    </location>
</feature>
<reference evidence="6 7" key="1">
    <citation type="journal article" date="2018" name="Mol. Plant">
        <title>The genome of Artemisia annua provides insight into the evolution of Asteraceae family and artemisinin biosynthesis.</title>
        <authorList>
            <person name="Shen Q."/>
            <person name="Zhang L."/>
            <person name="Liao Z."/>
            <person name="Wang S."/>
            <person name="Yan T."/>
            <person name="Shi P."/>
            <person name="Liu M."/>
            <person name="Fu X."/>
            <person name="Pan Q."/>
            <person name="Wang Y."/>
            <person name="Lv Z."/>
            <person name="Lu X."/>
            <person name="Zhang F."/>
            <person name="Jiang W."/>
            <person name="Ma Y."/>
            <person name="Chen M."/>
            <person name="Hao X."/>
            <person name="Li L."/>
            <person name="Tang Y."/>
            <person name="Lv G."/>
            <person name="Zhou Y."/>
            <person name="Sun X."/>
            <person name="Brodelius P.E."/>
            <person name="Rose J.K.C."/>
            <person name="Tang K."/>
        </authorList>
    </citation>
    <scope>NUCLEOTIDE SEQUENCE [LARGE SCALE GENOMIC DNA]</scope>
    <source>
        <strain evidence="7">cv. Huhao1</strain>
        <tissue evidence="6">Leaf</tissue>
    </source>
</reference>
<evidence type="ECO:0000313" key="7">
    <source>
        <dbReference type="Proteomes" id="UP000245207"/>
    </source>
</evidence>
<dbReference type="InterPro" id="IPR011009">
    <property type="entry name" value="Kinase-like_dom_sf"/>
</dbReference>
<dbReference type="Gene3D" id="1.10.510.10">
    <property type="entry name" value="Transferase(Phosphotransferase) domain 1"/>
    <property type="match status" value="1"/>
</dbReference>
<keyword evidence="3" id="KW-0175">Coiled coil</keyword>
<feature type="region of interest" description="Disordered" evidence="4">
    <location>
        <begin position="1"/>
        <end position="41"/>
    </location>
</feature>
<evidence type="ECO:0000259" key="5">
    <source>
        <dbReference type="PROSITE" id="PS50011"/>
    </source>
</evidence>